<evidence type="ECO:0000313" key="2">
    <source>
        <dbReference type="Proteomes" id="UP000276133"/>
    </source>
</evidence>
<accession>A0A3M7RZ37</accession>
<organism evidence="1 2">
    <name type="scientific">Brachionus plicatilis</name>
    <name type="common">Marine rotifer</name>
    <name type="synonym">Brachionus muelleri</name>
    <dbReference type="NCBI Taxonomy" id="10195"/>
    <lineage>
        <taxon>Eukaryota</taxon>
        <taxon>Metazoa</taxon>
        <taxon>Spiralia</taxon>
        <taxon>Gnathifera</taxon>
        <taxon>Rotifera</taxon>
        <taxon>Eurotatoria</taxon>
        <taxon>Monogononta</taxon>
        <taxon>Pseudotrocha</taxon>
        <taxon>Ploima</taxon>
        <taxon>Brachionidae</taxon>
        <taxon>Brachionus</taxon>
    </lineage>
</organism>
<dbReference type="Proteomes" id="UP000276133">
    <property type="component" value="Unassembled WGS sequence"/>
</dbReference>
<dbReference type="AlphaFoldDB" id="A0A3M7RZ37"/>
<name>A0A3M7RZ37_BRAPC</name>
<comment type="caution">
    <text evidence="1">The sequence shown here is derived from an EMBL/GenBank/DDBJ whole genome shotgun (WGS) entry which is preliminary data.</text>
</comment>
<reference evidence="1 2" key="1">
    <citation type="journal article" date="2018" name="Sci. Rep.">
        <title>Genomic signatures of local adaptation to the degree of environmental predictability in rotifers.</title>
        <authorList>
            <person name="Franch-Gras L."/>
            <person name="Hahn C."/>
            <person name="Garcia-Roger E.M."/>
            <person name="Carmona M.J."/>
            <person name="Serra M."/>
            <person name="Gomez A."/>
        </authorList>
    </citation>
    <scope>NUCLEOTIDE SEQUENCE [LARGE SCALE GENOMIC DNA]</scope>
    <source>
        <strain evidence="1">HYR1</strain>
    </source>
</reference>
<evidence type="ECO:0000313" key="1">
    <source>
        <dbReference type="EMBL" id="RNA28742.1"/>
    </source>
</evidence>
<sequence>MAFYWQKLRVTKPGEFEGHLFEKIKKIFFFKLDLFLDSVYFHTFYGIGQKVRYSGLVSFNDHLFLKFDKQSNKYNKLKIKLFLIRLIKKIFDRQENKK</sequence>
<keyword evidence="2" id="KW-1185">Reference proteome</keyword>
<protein>
    <submittedName>
        <fullName evidence="1">Uncharacterized protein</fullName>
    </submittedName>
</protein>
<dbReference type="EMBL" id="REGN01002346">
    <property type="protein sequence ID" value="RNA28742.1"/>
    <property type="molecule type" value="Genomic_DNA"/>
</dbReference>
<proteinExistence type="predicted"/>
<gene>
    <name evidence="1" type="ORF">BpHYR1_025005</name>
</gene>